<sequence length="208" mass="24151">MSNLAKQLSKYMPESAAPTIAKWIVDYRCVFKISRSRSSKLGDYTAPRKGYPHRISVNHNLNPYAFLITTVHEFAHLVAYEKFGRTIQPHGGEWKSTFRELMEPFFELGIFPEDLSSALREYLINPAASSYSDLNLARTLRSYDKEQNGKFIESIPEGSYFQISTGRVFQKLNKLRKRYKCIEISSKRVYLFHPLAEVQIIQDIKSRQ</sequence>
<dbReference type="EMBL" id="DXEZ01000213">
    <property type="protein sequence ID" value="HIX54879.1"/>
    <property type="molecule type" value="Genomic_DNA"/>
</dbReference>
<gene>
    <name evidence="1" type="ORF">H9853_07625</name>
</gene>
<reference evidence="1" key="2">
    <citation type="submission" date="2021-04" db="EMBL/GenBank/DDBJ databases">
        <authorList>
            <person name="Gilroy R."/>
        </authorList>
    </citation>
    <scope>NUCLEOTIDE SEQUENCE</scope>
    <source>
        <strain evidence="1">1719</strain>
    </source>
</reference>
<evidence type="ECO:0000313" key="2">
    <source>
        <dbReference type="Proteomes" id="UP000824156"/>
    </source>
</evidence>
<protein>
    <submittedName>
        <fullName evidence="1">SprT domain-containing protein</fullName>
    </submittedName>
</protein>
<accession>A0A9D2AZG8</accession>
<dbReference type="AlphaFoldDB" id="A0A9D2AZG8"/>
<name>A0A9D2AZG8_9SPHI</name>
<proteinExistence type="predicted"/>
<evidence type="ECO:0000313" key="1">
    <source>
        <dbReference type="EMBL" id="HIX54879.1"/>
    </source>
</evidence>
<comment type="caution">
    <text evidence="1">The sequence shown here is derived from an EMBL/GenBank/DDBJ whole genome shotgun (WGS) entry which is preliminary data.</text>
</comment>
<dbReference type="Proteomes" id="UP000824156">
    <property type="component" value="Unassembled WGS sequence"/>
</dbReference>
<reference evidence="1" key="1">
    <citation type="journal article" date="2021" name="PeerJ">
        <title>Extensive microbial diversity within the chicken gut microbiome revealed by metagenomics and culture.</title>
        <authorList>
            <person name="Gilroy R."/>
            <person name="Ravi A."/>
            <person name="Getino M."/>
            <person name="Pursley I."/>
            <person name="Horton D.L."/>
            <person name="Alikhan N.F."/>
            <person name="Baker D."/>
            <person name="Gharbi K."/>
            <person name="Hall N."/>
            <person name="Watson M."/>
            <person name="Adriaenssens E.M."/>
            <person name="Foster-Nyarko E."/>
            <person name="Jarju S."/>
            <person name="Secka A."/>
            <person name="Antonio M."/>
            <person name="Oren A."/>
            <person name="Chaudhuri R.R."/>
            <person name="La Ragione R."/>
            <person name="Hildebrand F."/>
            <person name="Pallen M.J."/>
        </authorList>
    </citation>
    <scope>NUCLEOTIDE SEQUENCE</scope>
    <source>
        <strain evidence="1">1719</strain>
    </source>
</reference>
<organism evidence="1 2">
    <name type="scientific">Candidatus Sphingobacterium stercoripullorum</name>
    <dbReference type="NCBI Taxonomy" id="2838759"/>
    <lineage>
        <taxon>Bacteria</taxon>
        <taxon>Pseudomonadati</taxon>
        <taxon>Bacteroidota</taxon>
        <taxon>Sphingobacteriia</taxon>
        <taxon>Sphingobacteriales</taxon>
        <taxon>Sphingobacteriaceae</taxon>
        <taxon>Sphingobacterium</taxon>
    </lineage>
</organism>